<evidence type="ECO:0000313" key="6">
    <source>
        <dbReference type="Proteomes" id="UP000779507"/>
    </source>
</evidence>
<keyword evidence="6" id="KW-1185">Reference proteome</keyword>
<comment type="caution">
    <text evidence="5">The sequence shown here is derived from an EMBL/GenBank/DDBJ whole genome shotgun (WGS) entry which is preliminary data.</text>
</comment>
<evidence type="ECO:0000256" key="2">
    <source>
        <dbReference type="ARBA" id="ARBA00004818"/>
    </source>
</evidence>
<dbReference type="InterPro" id="IPR050155">
    <property type="entry name" value="HAD-like_hydrolase_sf"/>
</dbReference>
<evidence type="ECO:0000256" key="1">
    <source>
        <dbReference type="ARBA" id="ARBA00000830"/>
    </source>
</evidence>
<comment type="catalytic activity">
    <reaction evidence="1">
        <text>2-phosphoglycolate + H2O = glycolate + phosphate</text>
        <dbReference type="Rhea" id="RHEA:14369"/>
        <dbReference type="ChEBI" id="CHEBI:15377"/>
        <dbReference type="ChEBI" id="CHEBI:29805"/>
        <dbReference type="ChEBI" id="CHEBI:43474"/>
        <dbReference type="ChEBI" id="CHEBI:58033"/>
        <dbReference type="EC" id="3.1.3.18"/>
    </reaction>
</comment>
<dbReference type="Gene3D" id="1.10.150.240">
    <property type="entry name" value="Putative phosphatase, domain 2"/>
    <property type="match status" value="1"/>
</dbReference>
<evidence type="ECO:0000313" key="5">
    <source>
        <dbReference type="EMBL" id="NRT18718.1"/>
    </source>
</evidence>
<dbReference type="SFLD" id="SFLDS00003">
    <property type="entry name" value="Haloacid_Dehalogenase"/>
    <property type="match status" value="1"/>
</dbReference>
<keyword evidence="5" id="KW-0378">Hydrolase</keyword>
<dbReference type="InterPro" id="IPR036412">
    <property type="entry name" value="HAD-like_sf"/>
</dbReference>
<name>A0ABX2FNH4_9BACT</name>
<dbReference type="GO" id="GO:0008967">
    <property type="term" value="F:phosphoglycolate phosphatase activity"/>
    <property type="evidence" value="ECO:0007669"/>
    <property type="project" value="UniProtKB-EC"/>
</dbReference>
<dbReference type="EC" id="3.1.3.18" evidence="4"/>
<dbReference type="Gene3D" id="3.40.50.1000">
    <property type="entry name" value="HAD superfamily/HAD-like"/>
    <property type="match status" value="1"/>
</dbReference>
<dbReference type="Pfam" id="PF13419">
    <property type="entry name" value="HAD_2"/>
    <property type="match status" value="1"/>
</dbReference>
<dbReference type="InterPro" id="IPR041492">
    <property type="entry name" value="HAD_2"/>
</dbReference>
<gene>
    <name evidence="5" type="ORF">HNP98_001539</name>
</gene>
<dbReference type="SUPFAM" id="SSF56784">
    <property type="entry name" value="HAD-like"/>
    <property type="match status" value="1"/>
</dbReference>
<dbReference type="InterPro" id="IPR023214">
    <property type="entry name" value="HAD_sf"/>
</dbReference>
<evidence type="ECO:0000256" key="3">
    <source>
        <dbReference type="ARBA" id="ARBA00006171"/>
    </source>
</evidence>
<dbReference type="SFLD" id="SFLDG01129">
    <property type="entry name" value="C1.5:_HAD__Beta-PGM__Phosphata"/>
    <property type="match status" value="1"/>
</dbReference>
<organism evidence="5 6">
    <name type="scientific">Hymenobacter caeli</name>
    <dbReference type="NCBI Taxonomy" id="2735894"/>
    <lineage>
        <taxon>Bacteria</taxon>
        <taxon>Pseudomonadati</taxon>
        <taxon>Bacteroidota</taxon>
        <taxon>Cytophagia</taxon>
        <taxon>Cytophagales</taxon>
        <taxon>Hymenobacteraceae</taxon>
        <taxon>Hymenobacter</taxon>
    </lineage>
</organism>
<proteinExistence type="inferred from homology"/>
<accession>A0ABX2FNH4</accession>
<dbReference type="PANTHER" id="PTHR43434:SF1">
    <property type="entry name" value="PHOSPHOGLYCOLATE PHOSPHATASE"/>
    <property type="match status" value="1"/>
</dbReference>
<dbReference type="PANTHER" id="PTHR43434">
    <property type="entry name" value="PHOSPHOGLYCOLATE PHOSPHATASE"/>
    <property type="match status" value="1"/>
</dbReference>
<sequence>MPYSVLLFDYDGTLCDTRQAIYHSLRQVFRLHHAPVPTAAALDAIVTLGLPMLDTLHALHPAGPAADVAHWVAEYRAIYDAEGEPLAQPFPGAPEVLAELQARGHGLAVVSNKSLHTLHKSLARLDLARYVSLVVGEGSLPGSSLPLKPSPAFFLEAVQPHFAPTPAAHMLMVGDTPSDLLFARNAGLPSCWAAYGFGDAATCRALGPQHEISDLREVLGVG</sequence>
<comment type="similarity">
    <text evidence="3">Belongs to the HAD-like hydrolase superfamily. CbbY/CbbZ/Gph/YieH family.</text>
</comment>
<dbReference type="InterPro" id="IPR023198">
    <property type="entry name" value="PGP-like_dom2"/>
</dbReference>
<protein>
    <recommendedName>
        <fullName evidence="4">phosphoglycolate phosphatase</fullName>
        <ecNumber evidence="4">3.1.3.18</ecNumber>
    </recommendedName>
</protein>
<dbReference type="Proteomes" id="UP000779507">
    <property type="component" value="Unassembled WGS sequence"/>
</dbReference>
<reference evidence="5 6" key="1">
    <citation type="submission" date="2020-05" db="EMBL/GenBank/DDBJ databases">
        <title>Genomic Encyclopedia of Type Strains, Phase IV (KMG-V): Genome sequencing to study the core and pangenomes of soil and plant-associated prokaryotes.</title>
        <authorList>
            <person name="Whitman W."/>
        </authorList>
    </citation>
    <scope>NUCLEOTIDE SEQUENCE [LARGE SCALE GENOMIC DNA]</scope>
    <source>
        <strain evidence="5 6">9A</strain>
    </source>
</reference>
<dbReference type="EMBL" id="JABSNP010000005">
    <property type="protein sequence ID" value="NRT18718.1"/>
    <property type="molecule type" value="Genomic_DNA"/>
</dbReference>
<comment type="pathway">
    <text evidence="2">Organic acid metabolism; glycolate biosynthesis; glycolate from 2-phosphoglycolate: step 1/1.</text>
</comment>
<dbReference type="RefSeq" id="WP_173809457.1">
    <property type="nucleotide sequence ID" value="NZ_JABSNP010000005.1"/>
</dbReference>
<evidence type="ECO:0000256" key="4">
    <source>
        <dbReference type="ARBA" id="ARBA00013078"/>
    </source>
</evidence>